<dbReference type="EMBL" id="SODF01000001">
    <property type="protein sequence ID" value="TDW24291.1"/>
    <property type="molecule type" value="Genomic_DNA"/>
</dbReference>
<dbReference type="Gene3D" id="3.40.50.300">
    <property type="entry name" value="P-loop containing nucleotide triphosphate hydrolases"/>
    <property type="match status" value="1"/>
</dbReference>
<accession>A0A4R8A3R9</accession>
<evidence type="ECO:0000256" key="6">
    <source>
        <dbReference type="ARBA" id="ARBA00048178"/>
    </source>
</evidence>
<dbReference type="InterPro" id="IPR010488">
    <property type="entry name" value="Zeta_toxin_domain"/>
</dbReference>
<dbReference type="GO" id="GO:0016301">
    <property type="term" value="F:kinase activity"/>
    <property type="evidence" value="ECO:0007669"/>
    <property type="project" value="InterPro"/>
</dbReference>
<organism evidence="8 9">
    <name type="scientific">Kribbella kalugense</name>
    <dbReference type="NCBI Taxonomy" id="2512221"/>
    <lineage>
        <taxon>Bacteria</taxon>
        <taxon>Bacillati</taxon>
        <taxon>Actinomycetota</taxon>
        <taxon>Actinomycetes</taxon>
        <taxon>Propionibacteriales</taxon>
        <taxon>Kribbellaceae</taxon>
        <taxon>Kribbella</taxon>
    </lineage>
</organism>
<dbReference type="AlphaFoldDB" id="A0A4R8A3R9"/>
<keyword evidence="9" id="KW-1185">Reference proteome</keyword>
<keyword evidence="4" id="KW-0067">ATP-binding</keyword>
<comment type="caution">
    <text evidence="8">The sequence shown here is derived from an EMBL/GenBank/DDBJ whole genome shotgun (WGS) entry which is preliminary data.</text>
</comment>
<proteinExistence type="inferred from homology"/>
<reference evidence="8 9" key="1">
    <citation type="submission" date="2019-03" db="EMBL/GenBank/DDBJ databases">
        <title>Genomic Encyclopedia of Type Strains, Phase III (KMG-III): the genomes of soil and plant-associated and newly described type strains.</title>
        <authorList>
            <person name="Whitman W."/>
        </authorList>
    </citation>
    <scope>NUCLEOTIDE SEQUENCE [LARGE SCALE GENOMIC DNA]</scope>
    <source>
        <strain evidence="8 9">VKM Ac-2570</strain>
    </source>
</reference>
<comment type="catalytic activity">
    <reaction evidence="6">
        <text>UDP-N-acetyl-alpha-D-glucosamine + ATP = UDP-N-acetyl-alpha-D-glucosamine 3'-phosphate + ADP + H(+)</text>
        <dbReference type="Rhea" id="RHEA:32671"/>
        <dbReference type="ChEBI" id="CHEBI:15378"/>
        <dbReference type="ChEBI" id="CHEBI:30616"/>
        <dbReference type="ChEBI" id="CHEBI:57705"/>
        <dbReference type="ChEBI" id="CHEBI:64353"/>
        <dbReference type="ChEBI" id="CHEBI:456216"/>
        <dbReference type="EC" id="2.7.1.176"/>
    </reaction>
</comment>
<dbReference type="InterPro" id="IPR027417">
    <property type="entry name" value="P-loop_NTPase"/>
</dbReference>
<evidence type="ECO:0000256" key="2">
    <source>
        <dbReference type="ARBA" id="ARBA00011963"/>
    </source>
</evidence>
<sequence>MVRVNEQYSTDEYVLDETESQRIFHDHIVPDQLTASRQDNPVVVFVGGQPGDGKASVSALARSVLDRRGGVVTLCADQYEPYHPAFHELVGSNDLRAEQCVGFDGRRWLAEAELLTIEERYDAVVETNLADPLELDVSARRFKARGYRVEVALVAAHASISRFGRLDRHLRALQAYGYARMAEMCVHEACYEGVLEAADMLDQDGPADVVAVVRPNGQTVYRNRRTDDGRWQHSPATADAVRSERARIWTLAESKQFLGDVRDYELRGLGAPDRWIREEAINGAIAVVDLARPQLDPIAVTFRIATAGTTAPRLRPPGGVPRPGVPR</sequence>
<evidence type="ECO:0000313" key="9">
    <source>
        <dbReference type="Proteomes" id="UP000295447"/>
    </source>
</evidence>
<gene>
    <name evidence="8" type="ORF">EV650_3165</name>
</gene>
<keyword evidence="3" id="KW-0547">Nucleotide-binding</keyword>
<evidence type="ECO:0000313" key="8">
    <source>
        <dbReference type="EMBL" id="TDW24291.1"/>
    </source>
</evidence>
<protein>
    <recommendedName>
        <fullName evidence="5">UDP-N-acetylglucosamine kinase</fullName>
        <ecNumber evidence="2">2.7.1.176</ecNumber>
    </recommendedName>
    <alternativeName>
        <fullName evidence="5">UDP-N-acetylglucosamine kinase</fullName>
    </alternativeName>
</protein>
<dbReference type="Proteomes" id="UP000295447">
    <property type="component" value="Unassembled WGS sequence"/>
</dbReference>
<evidence type="ECO:0000256" key="5">
    <source>
        <dbReference type="ARBA" id="ARBA00032897"/>
    </source>
</evidence>
<evidence type="ECO:0000256" key="4">
    <source>
        <dbReference type="ARBA" id="ARBA00022840"/>
    </source>
</evidence>
<evidence type="ECO:0000259" key="7">
    <source>
        <dbReference type="Pfam" id="PF06414"/>
    </source>
</evidence>
<dbReference type="GO" id="GO:0005524">
    <property type="term" value="F:ATP binding"/>
    <property type="evidence" value="ECO:0007669"/>
    <property type="project" value="UniProtKB-KW"/>
</dbReference>
<dbReference type="Pfam" id="PF06414">
    <property type="entry name" value="Zeta_toxin"/>
    <property type="match status" value="1"/>
</dbReference>
<dbReference type="EC" id="2.7.1.176" evidence="2"/>
<evidence type="ECO:0000256" key="1">
    <source>
        <dbReference type="ARBA" id="ARBA00009104"/>
    </source>
</evidence>
<evidence type="ECO:0000256" key="3">
    <source>
        <dbReference type="ARBA" id="ARBA00022741"/>
    </source>
</evidence>
<name>A0A4R8A3R9_9ACTN</name>
<comment type="similarity">
    <text evidence="1">Belongs to the zeta toxin family.</text>
</comment>
<feature type="domain" description="Zeta toxin" evidence="7">
    <location>
        <begin position="35"/>
        <end position="225"/>
    </location>
</feature>